<name>A0A4U9HMF6_9ENTR</name>
<dbReference type="Pfam" id="PF19940">
    <property type="entry name" value="DUF6402"/>
    <property type="match status" value="1"/>
</dbReference>
<reference evidence="2 4" key="3">
    <citation type="submission" date="2019-05" db="EMBL/GenBank/DDBJ databases">
        <authorList>
            <consortium name="Pathogen Informatics"/>
        </authorList>
    </citation>
    <scope>NUCLEOTIDE SEQUENCE [LARGE SCALE GENOMIC DNA]</scope>
    <source>
        <strain evidence="2 4">NCTC13032</strain>
    </source>
</reference>
<reference evidence="3" key="2">
    <citation type="submission" date="2017-09" db="EMBL/GenBank/DDBJ databases">
        <title>FDA dAtabase for Regulatory Grade micrObial Sequences (FDA-ARGOS): Supporting development and validation of Infectious Disease Dx tests.</title>
        <authorList>
            <person name="Minogue T."/>
            <person name="Wolcott M."/>
            <person name="Wasieloski L."/>
            <person name="Aguilar W."/>
            <person name="Moore D."/>
            <person name="Tallon L."/>
            <person name="Sadzewicz L."/>
            <person name="Ott S."/>
            <person name="Zhao X."/>
            <person name="Nagaraj S."/>
            <person name="Vavikolanu K."/>
            <person name="Aluvathingal J."/>
            <person name="Nadendla S."/>
            <person name="Sichtig H."/>
        </authorList>
    </citation>
    <scope>NUCLEOTIDE SEQUENCE [LARGE SCALE GENOMIC DNA]</scope>
    <source>
        <strain evidence="3">FDAARGOS_404</strain>
    </source>
</reference>
<sequence length="312" mass="35686">MAMRISGVEKDLYFLMEDARTKPNRMNSQSEVELQPIHISYIPKVMRKIGWKKSAQMMDRWLNSPRWKCPDTWKEGSELPQGLYIPDQHCDDSIITMTWLMQYPSAVSSMRTLMAKACSPAAMKITAHRLKALGWSGSGAYTFGRRNLIGRPSMSARELEQKYQNNFELVGGNFVTHMFDTLDDIYGALGTYSLKVAVIGTAFQHTDGKRYLEAQWAGIYVKDFYDFNNNGAWDQPLGYWTDEGILRRADSAISTIAGQKIYFKKRIRKVSAVHNSDFLKYREATGKGGDFVVFSDVNWEKISGTYELPWEA</sequence>
<dbReference type="Proteomes" id="UP000222768">
    <property type="component" value="Unassembled WGS sequence"/>
</dbReference>
<dbReference type="EMBL" id="LR590464">
    <property type="protein sequence ID" value="VTP63489.1"/>
    <property type="molecule type" value="Genomic_DNA"/>
</dbReference>
<dbReference type="Proteomes" id="UP000310719">
    <property type="component" value="Chromosome"/>
</dbReference>
<reference evidence="1" key="1">
    <citation type="submission" date="2017-09" db="EMBL/GenBank/DDBJ databases">
        <title>FDA dAtabase for Regulatory Grade micrObial Sequences (FDA-ARGOS): Supporting development and validation of Infectious Disease Dx tests.</title>
        <authorList>
            <person name="Minogue T."/>
            <person name="Wolcott M."/>
            <person name="Wasieloski L."/>
            <person name="Aguilar W."/>
            <person name="Moore D."/>
            <person name="Tallon L.J."/>
            <person name="Sadzewicz L."/>
            <person name="Ott S."/>
            <person name="Zhao X."/>
            <person name="Nagaraj S."/>
            <person name="Vavikolanu K."/>
            <person name="Aluvathingal J."/>
            <person name="Nadendla S."/>
            <person name="Sichtig H."/>
        </authorList>
    </citation>
    <scope>NUCLEOTIDE SEQUENCE</scope>
    <source>
        <strain evidence="1">FDAARGOS_404</strain>
    </source>
</reference>
<dbReference type="RefSeq" id="WP_032616366.1">
    <property type="nucleotide sequence ID" value="NZ_CP083630.1"/>
</dbReference>
<dbReference type="InterPro" id="IPR045646">
    <property type="entry name" value="DUF6402"/>
</dbReference>
<protein>
    <submittedName>
        <fullName evidence="2">Uncharacterized protein</fullName>
    </submittedName>
</protein>
<proteinExistence type="predicted"/>
<dbReference type="STRING" id="83655.APT61_19355"/>
<evidence type="ECO:0000313" key="2">
    <source>
        <dbReference type="EMBL" id="VTP63489.1"/>
    </source>
</evidence>
<dbReference type="EMBL" id="PDLK01000002">
    <property type="protein sequence ID" value="PHH02678.1"/>
    <property type="molecule type" value="Genomic_DNA"/>
</dbReference>
<accession>A0A4U9HMF6</accession>
<dbReference type="AlphaFoldDB" id="A0A4U9HMF6"/>
<organism evidence="2 4">
    <name type="scientific">Leclercia adecarboxylata</name>
    <dbReference type="NCBI Taxonomy" id="83655"/>
    <lineage>
        <taxon>Bacteria</taxon>
        <taxon>Pseudomonadati</taxon>
        <taxon>Pseudomonadota</taxon>
        <taxon>Gammaproteobacteria</taxon>
        <taxon>Enterobacterales</taxon>
        <taxon>Enterobacteriaceae</taxon>
        <taxon>Leclercia</taxon>
    </lineage>
</organism>
<evidence type="ECO:0000313" key="4">
    <source>
        <dbReference type="Proteomes" id="UP000310719"/>
    </source>
</evidence>
<evidence type="ECO:0000313" key="1">
    <source>
        <dbReference type="EMBL" id="PHH02678.1"/>
    </source>
</evidence>
<gene>
    <name evidence="1" type="ORF">CRX53_01225</name>
    <name evidence="2" type="ORF">NCTC13032_00887</name>
</gene>
<evidence type="ECO:0000313" key="3">
    <source>
        <dbReference type="Proteomes" id="UP000222768"/>
    </source>
</evidence>